<evidence type="ECO:0000313" key="1">
    <source>
        <dbReference type="EMBL" id="MVM36004.1"/>
    </source>
</evidence>
<accession>A0A7K1SQB9</accession>
<dbReference type="Proteomes" id="UP000436006">
    <property type="component" value="Unassembled WGS sequence"/>
</dbReference>
<dbReference type="InterPro" id="IPR011856">
    <property type="entry name" value="tRNA_endonuc-like_dom_sf"/>
</dbReference>
<organism evidence="1 2">
    <name type="scientific">Spirosoma arboris</name>
    <dbReference type="NCBI Taxonomy" id="2682092"/>
    <lineage>
        <taxon>Bacteria</taxon>
        <taxon>Pseudomonadati</taxon>
        <taxon>Bacteroidota</taxon>
        <taxon>Cytophagia</taxon>
        <taxon>Cytophagales</taxon>
        <taxon>Cytophagaceae</taxon>
        <taxon>Spirosoma</taxon>
    </lineage>
</organism>
<comment type="caution">
    <text evidence="1">The sequence shown here is derived from an EMBL/GenBank/DDBJ whole genome shotgun (WGS) entry which is preliminary data.</text>
</comment>
<reference evidence="1 2" key="1">
    <citation type="submission" date="2019-12" db="EMBL/GenBank/DDBJ databases">
        <title>Spirosoma sp. HMF4905 genome sequencing and assembly.</title>
        <authorList>
            <person name="Kang H."/>
            <person name="Cha I."/>
            <person name="Kim H."/>
            <person name="Joh K."/>
        </authorList>
    </citation>
    <scope>NUCLEOTIDE SEQUENCE [LARGE SCALE GENOMIC DNA]</scope>
    <source>
        <strain evidence="1 2">HMF4905</strain>
    </source>
</reference>
<dbReference type="AlphaFoldDB" id="A0A7K1SQB9"/>
<dbReference type="GO" id="GO:0003676">
    <property type="term" value="F:nucleic acid binding"/>
    <property type="evidence" value="ECO:0007669"/>
    <property type="project" value="InterPro"/>
</dbReference>
<gene>
    <name evidence="1" type="ORF">GO755_38680</name>
</gene>
<protein>
    <submittedName>
        <fullName evidence="1">VRR-NUC domain-containing protein</fullName>
    </submittedName>
</protein>
<dbReference type="Gene3D" id="3.40.1350.10">
    <property type="match status" value="1"/>
</dbReference>
<dbReference type="RefSeq" id="WP_157590802.1">
    <property type="nucleotide sequence ID" value="NZ_WPIN01000029.1"/>
</dbReference>
<sequence>MSRSLITSAKKQSASPALQQLITLKEVYLANRYPNVPANFRPKPKYEDNTANGLTRCILDFIRFSGGFATRIQSQGQYRPGINGRRGQYTYGNTRKGTADIHAVANGFHISVEVKIGKDRMSKAQRLMQTDIQKAGGHYFVAHTFQDFYEFFTAEFLTPPFA</sequence>
<name>A0A7K1SQB9_9BACT</name>
<dbReference type="EMBL" id="WPIN01000029">
    <property type="protein sequence ID" value="MVM36004.1"/>
    <property type="molecule type" value="Genomic_DNA"/>
</dbReference>
<proteinExistence type="predicted"/>
<keyword evidence="2" id="KW-1185">Reference proteome</keyword>
<evidence type="ECO:0000313" key="2">
    <source>
        <dbReference type="Proteomes" id="UP000436006"/>
    </source>
</evidence>